<evidence type="ECO:0000256" key="5">
    <source>
        <dbReference type="SAM" id="Phobius"/>
    </source>
</evidence>
<keyword evidence="5" id="KW-0812">Transmembrane</keyword>
<dbReference type="PANTHER" id="PTHR23091:SF4">
    <property type="entry name" value="N-TERMINAL AMINO-ACID N(ALPHA)-ACETYLTRANSFERASE NATA"/>
    <property type="match status" value="1"/>
</dbReference>
<keyword evidence="1 7" id="KW-0808">Transferase</keyword>
<evidence type="ECO:0000313" key="8">
    <source>
        <dbReference type="Proteomes" id="UP000236161"/>
    </source>
</evidence>
<protein>
    <submittedName>
        <fullName evidence="7">Peptide alpha-N-acetyltransferase</fullName>
    </submittedName>
</protein>
<dbReference type="STRING" id="1088818.A0A2I0A945"/>
<comment type="similarity">
    <text evidence="3">Belongs to the acetyltransferase family. ARD1 subfamily.</text>
</comment>
<dbReference type="EMBL" id="KZ452009">
    <property type="protein sequence ID" value="PKA52057.1"/>
    <property type="molecule type" value="Genomic_DNA"/>
</dbReference>
<gene>
    <name evidence="7" type="ORF">AXF42_Ash013994</name>
</gene>
<evidence type="ECO:0000259" key="6">
    <source>
        <dbReference type="Pfam" id="PF00583"/>
    </source>
</evidence>
<keyword evidence="8" id="KW-1185">Reference proteome</keyword>
<feature type="region of interest" description="Disordered" evidence="4">
    <location>
        <begin position="103"/>
        <end position="124"/>
    </location>
</feature>
<dbReference type="Proteomes" id="UP000236161">
    <property type="component" value="Unassembled WGS sequence"/>
</dbReference>
<evidence type="ECO:0000256" key="3">
    <source>
        <dbReference type="ARBA" id="ARBA00025786"/>
    </source>
</evidence>
<dbReference type="OrthoDB" id="25586at2759"/>
<proteinExistence type="inferred from homology"/>
<accession>A0A2I0A945</accession>
<organism evidence="7 8">
    <name type="scientific">Apostasia shenzhenica</name>
    <dbReference type="NCBI Taxonomy" id="1088818"/>
    <lineage>
        <taxon>Eukaryota</taxon>
        <taxon>Viridiplantae</taxon>
        <taxon>Streptophyta</taxon>
        <taxon>Embryophyta</taxon>
        <taxon>Tracheophyta</taxon>
        <taxon>Spermatophyta</taxon>
        <taxon>Magnoliopsida</taxon>
        <taxon>Liliopsida</taxon>
        <taxon>Asparagales</taxon>
        <taxon>Orchidaceae</taxon>
        <taxon>Apostasioideae</taxon>
        <taxon>Apostasia</taxon>
    </lineage>
</organism>
<dbReference type="AlphaFoldDB" id="A0A2I0A945"/>
<dbReference type="GO" id="GO:0031415">
    <property type="term" value="C:NatA complex"/>
    <property type="evidence" value="ECO:0007669"/>
    <property type="project" value="InterPro"/>
</dbReference>
<dbReference type="PANTHER" id="PTHR23091">
    <property type="entry name" value="N-TERMINAL ACETYLTRANSFERASE"/>
    <property type="match status" value="1"/>
</dbReference>
<evidence type="ECO:0000256" key="2">
    <source>
        <dbReference type="ARBA" id="ARBA00023315"/>
    </source>
</evidence>
<evidence type="ECO:0000313" key="7">
    <source>
        <dbReference type="EMBL" id="PKA52057.1"/>
    </source>
</evidence>
<dbReference type="GO" id="GO:1990190">
    <property type="term" value="F:protein-N-terminal-glutamate acetyltransferase activity"/>
    <property type="evidence" value="ECO:0007669"/>
    <property type="project" value="TreeGrafter"/>
</dbReference>
<feature type="compositionally biased region" description="Basic residues" evidence="4">
    <location>
        <begin position="103"/>
        <end position="120"/>
    </location>
</feature>
<name>A0A2I0A945_9ASPA</name>
<dbReference type="Gene3D" id="3.40.630.30">
    <property type="match status" value="1"/>
</dbReference>
<keyword evidence="2" id="KW-0012">Acyltransferase</keyword>
<dbReference type="InterPro" id="IPR000182">
    <property type="entry name" value="GNAT_dom"/>
</dbReference>
<feature type="transmembrane region" description="Helical" evidence="5">
    <location>
        <begin position="12"/>
        <end position="31"/>
    </location>
</feature>
<feature type="domain" description="N-acetyltransferase" evidence="6">
    <location>
        <begin position="22"/>
        <end position="72"/>
    </location>
</feature>
<reference evidence="7 8" key="1">
    <citation type="journal article" date="2017" name="Nature">
        <title>The Apostasia genome and the evolution of orchids.</title>
        <authorList>
            <person name="Zhang G.Q."/>
            <person name="Liu K.W."/>
            <person name="Li Z."/>
            <person name="Lohaus R."/>
            <person name="Hsiao Y.Y."/>
            <person name="Niu S.C."/>
            <person name="Wang J.Y."/>
            <person name="Lin Y.C."/>
            <person name="Xu Q."/>
            <person name="Chen L.J."/>
            <person name="Yoshida K."/>
            <person name="Fujiwara S."/>
            <person name="Wang Z.W."/>
            <person name="Zhang Y.Q."/>
            <person name="Mitsuda N."/>
            <person name="Wang M."/>
            <person name="Liu G.H."/>
            <person name="Pecoraro L."/>
            <person name="Huang H.X."/>
            <person name="Xiao X.J."/>
            <person name="Lin M."/>
            <person name="Wu X.Y."/>
            <person name="Wu W.L."/>
            <person name="Chen Y.Y."/>
            <person name="Chang S.B."/>
            <person name="Sakamoto S."/>
            <person name="Ohme-Takagi M."/>
            <person name="Yagi M."/>
            <person name="Zeng S.J."/>
            <person name="Shen C.Y."/>
            <person name="Yeh C.M."/>
            <person name="Luo Y.B."/>
            <person name="Tsai W.C."/>
            <person name="Van de Peer Y."/>
            <person name="Liu Z.J."/>
        </authorList>
    </citation>
    <scope>NUCLEOTIDE SEQUENCE [LARGE SCALE GENOMIC DNA]</scope>
    <source>
        <strain evidence="8">cv. Shenzhen</strain>
        <tissue evidence="7">Stem</tissue>
    </source>
</reference>
<dbReference type="SUPFAM" id="SSF55729">
    <property type="entry name" value="Acyl-CoA N-acyltransferases (Nat)"/>
    <property type="match status" value="1"/>
</dbReference>
<sequence length="175" mass="19886">MCLPENYQMKYYIYHILLWPNITFLAVVLTHRNIGLATKLMTAAQNAMASLALSMHVSIHVRRSNHAAFNLHAWLQDPRRELKAKYYADGEDAYEIRKKHKGRQISHSPRHNHHHQHASRRCSSGEVVLPATNSGASGSSSDGIFLGDLARSKIEVIFCVITGWFCAYIVWMSPE</sequence>
<keyword evidence="5" id="KW-0472">Membrane</keyword>
<dbReference type="Pfam" id="PF00583">
    <property type="entry name" value="Acetyltransf_1"/>
    <property type="match status" value="1"/>
</dbReference>
<dbReference type="GO" id="GO:1990189">
    <property type="term" value="F:protein N-terminal-serine acetyltransferase activity"/>
    <property type="evidence" value="ECO:0007669"/>
    <property type="project" value="TreeGrafter"/>
</dbReference>
<keyword evidence="5" id="KW-1133">Transmembrane helix</keyword>
<dbReference type="InterPro" id="IPR016181">
    <property type="entry name" value="Acyl_CoA_acyltransferase"/>
</dbReference>
<evidence type="ECO:0000256" key="4">
    <source>
        <dbReference type="SAM" id="MobiDB-lite"/>
    </source>
</evidence>
<dbReference type="InterPro" id="IPR045047">
    <property type="entry name" value="Ard1-like"/>
</dbReference>
<evidence type="ECO:0000256" key="1">
    <source>
        <dbReference type="ARBA" id="ARBA00022679"/>
    </source>
</evidence>